<dbReference type="Gene3D" id="1.20.1080.10">
    <property type="entry name" value="Glycerol uptake facilitator protein"/>
    <property type="match status" value="1"/>
</dbReference>
<comment type="subcellular location">
    <subcellularLocation>
        <location evidence="1">Cell membrane</location>
        <topology evidence="1">Multi-pass membrane protein</topology>
    </subcellularLocation>
</comment>
<evidence type="ECO:0000256" key="5">
    <source>
        <dbReference type="ARBA" id="ARBA00022692"/>
    </source>
</evidence>
<proteinExistence type="inferred from homology"/>
<dbReference type="Pfam" id="PF00230">
    <property type="entry name" value="MIP"/>
    <property type="match status" value="1"/>
</dbReference>
<dbReference type="Proteomes" id="UP000652354">
    <property type="component" value="Unassembled WGS sequence"/>
</dbReference>
<gene>
    <name evidence="11" type="primary">aqpZ</name>
    <name evidence="11" type="ORF">Dac01nite_14800</name>
</gene>
<evidence type="ECO:0000256" key="6">
    <source>
        <dbReference type="ARBA" id="ARBA00022989"/>
    </source>
</evidence>
<feature type="transmembrane region" description="Helical" evidence="10">
    <location>
        <begin position="260"/>
        <end position="281"/>
    </location>
</feature>
<comment type="caution">
    <text evidence="11">The sequence shown here is derived from an EMBL/GenBank/DDBJ whole genome shotgun (WGS) entry which is preliminary data.</text>
</comment>
<feature type="transmembrane region" description="Helical" evidence="10">
    <location>
        <begin position="214"/>
        <end position="234"/>
    </location>
</feature>
<dbReference type="InterPro" id="IPR000425">
    <property type="entry name" value="MIP"/>
</dbReference>
<evidence type="ECO:0000313" key="12">
    <source>
        <dbReference type="Proteomes" id="UP000652354"/>
    </source>
</evidence>
<evidence type="ECO:0000256" key="8">
    <source>
        <dbReference type="RuleBase" id="RU000477"/>
    </source>
</evidence>
<evidence type="ECO:0000256" key="10">
    <source>
        <dbReference type="SAM" id="Phobius"/>
    </source>
</evidence>
<feature type="transmembrane region" description="Helical" evidence="10">
    <location>
        <begin position="179"/>
        <end position="202"/>
    </location>
</feature>
<evidence type="ECO:0000256" key="7">
    <source>
        <dbReference type="ARBA" id="ARBA00023136"/>
    </source>
</evidence>
<dbReference type="InterPro" id="IPR034294">
    <property type="entry name" value="Aquaporin_transptr"/>
</dbReference>
<dbReference type="InterPro" id="IPR022357">
    <property type="entry name" value="MIP_CS"/>
</dbReference>
<feature type="region of interest" description="Disordered" evidence="9">
    <location>
        <begin position="1"/>
        <end position="29"/>
    </location>
</feature>
<dbReference type="PANTHER" id="PTHR19139:SF199">
    <property type="entry name" value="MIP17260P"/>
    <property type="match status" value="1"/>
</dbReference>
<evidence type="ECO:0000256" key="9">
    <source>
        <dbReference type="SAM" id="MobiDB-lite"/>
    </source>
</evidence>
<dbReference type="GO" id="GO:0005886">
    <property type="term" value="C:plasma membrane"/>
    <property type="evidence" value="ECO:0007669"/>
    <property type="project" value="UniProtKB-SubCell"/>
</dbReference>
<keyword evidence="4" id="KW-1003">Cell membrane</keyword>
<keyword evidence="12" id="KW-1185">Reference proteome</keyword>
<reference evidence="11" key="1">
    <citation type="submission" date="2021-01" db="EMBL/GenBank/DDBJ databases">
        <title>Whole genome shotgun sequence of Demequina activiva NBRC 110675.</title>
        <authorList>
            <person name="Komaki H."/>
            <person name="Tamura T."/>
        </authorList>
    </citation>
    <scope>NUCLEOTIDE SEQUENCE</scope>
    <source>
        <strain evidence="11">NBRC 110675</strain>
    </source>
</reference>
<comment type="similarity">
    <text evidence="2 8">Belongs to the MIP/aquaporin (TC 1.A.8) family.</text>
</comment>
<keyword evidence="6 10" id="KW-1133">Transmembrane helix</keyword>
<evidence type="ECO:0000256" key="2">
    <source>
        <dbReference type="ARBA" id="ARBA00006175"/>
    </source>
</evidence>
<feature type="compositionally biased region" description="Basic and acidic residues" evidence="9">
    <location>
        <begin position="9"/>
        <end position="27"/>
    </location>
</feature>
<dbReference type="InterPro" id="IPR023271">
    <property type="entry name" value="Aquaporin-like"/>
</dbReference>
<dbReference type="PROSITE" id="PS00221">
    <property type="entry name" value="MIP"/>
    <property type="match status" value="1"/>
</dbReference>
<feature type="transmembrane region" description="Helical" evidence="10">
    <location>
        <begin position="59"/>
        <end position="78"/>
    </location>
</feature>
<evidence type="ECO:0000256" key="1">
    <source>
        <dbReference type="ARBA" id="ARBA00004651"/>
    </source>
</evidence>
<keyword evidence="5 8" id="KW-0812">Transmembrane</keyword>
<dbReference type="GO" id="GO:0015250">
    <property type="term" value="F:water channel activity"/>
    <property type="evidence" value="ECO:0007669"/>
    <property type="project" value="TreeGrafter"/>
</dbReference>
<accession>A0A919Q570</accession>
<dbReference type="SUPFAM" id="SSF81338">
    <property type="entry name" value="Aquaporin-like"/>
    <property type="match status" value="1"/>
</dbReference>
<organism evidence="11 12">
    <name type="scientific">Demequina activiva</name>
    <dbReference type="NCBI Taxonomy" id="1582364"/>
    <lineage>
        <taxon>Bacteria</taxon>
        <taxon>Bacillati</taxon>
        <taxon>Actinomycetota</taxon>
        <taxon>Actinomycetes</taxon>
        <taxon>Micrococcales</taxon>
        <taxon>Demequinaceae</taxon>
        <taxon>Demequina</taxon>
    </lineage>
</organism>
<dbReference type="PANTHER" id="PTHR19139">
    <property type="entry name" value="AQUAPORIN TRANSPORTER"/>
    <property type="match status" value="1"/>
</dbReference>
<keyword evidence="7 10" id="KW-0472">Membrane</keyword>
<feature type="transmembrane region" description="Helical" evidence="10">
    <location>
        <begin position="128"/>
        <end position="149"/>
    </location>
</feature>
<protein>
    <submittedName>
        <fullName evidence="11">Aquaporin Z</fullName>
    </submittedName>
</protein>
<dbReference type="AlphaFoldDB" id="A0A919Q570"/>
<sequence>MLAGAPVRPDQKESPMSEPDKLSKTDQTDDAAFAEELEDEVWAEDTSGPSLISRMMAELAGTFILVFMGVGGALFFGLGDNGTLAVSFGFALGVMIAAIVFGGISGAHLNPAVTVGAWLGGRFPGRDVAPYIVAQTVGAALAALILLAVTLSHPNIAGYEAARANMSGASNGFADHSPAGFPLVAGLIIEVIIAALLVAVVLSVTSIRQKAGAAAAPFAIGLTVGFLVMIAIPFTNGALNPARATATAIFSDPWALQQLWLFWVAPLLGAAIAGLLFRAFGPEEDLIIIERVEAVAVVED</sequence>
<evidence type="ECO:0000256" key="3">
    <source>
        <dbReference type="ARBA" id="ARBA00022448"/>
    </source>
</evidence>
<dbReference type="PRINTS" id="PR00783">
    <property type="entry name" value="MINTRINSICP"/>
</dbReference>
<keyword evidence="3 8" id="KW-0813">Transport</keyword>
<dbReference type="EMBL" id="BONR01000003">
    <property type="protein sequence ID" value="GIG54728.1"/>
    <property type="molecule type" value="Genomic_DNA"/>
</dbReference>
<evidence type="ECO:0000313" key="11">
    <source>
        <dbReference type="EMBL" id="GIG54728.1"/>
    </source>
</evidence>
<evidence type="ECO:0000256" key="4">
    <source>
        <dbReference type="ARBA" id="ARBA00022475"/>
    </source>
</evidence>
<feature type="transmembrane region" description="Helical" evidence="10">
    <location>
        <begin position="84"/>
        <end position="107"/>
    </location>
</feature>
<name>A0A919Q570_9MICO</name>